<comment type="caution">
    <text evidence="2">The sequence shown here is derived from an EMBL/GenBank/DDBJ whole genome shotgun (WGS) entry which is preliminary data.</text>
</comment>
<proteinExistence type="predicted"/>
<feature type="region of interest" description="Disordered" evidence="1">
    <location>
        <begin position="22"/>
        <end position="71"/>
    </location>
</feature>
<keyword evidence="3" id="KW-1185">Reference proteome</keyword>
<evidence type="ECO:0000313" key="2">
    <source>
        <dbReference type="EMBL" id="GAA2452998.1"/>
    </source>
</evidence>
<evidence type="ECO:0000256" key="1">
    <source>
        <dbReference type="SAM" id="MobiDB-lite"/>
    </source>
</evidence>
<protein>
    <recommendedName>
        <fullName evidence="4">Secreted protein</fullName>
    </recommendedName>
</protein>
<dbReference type="Proteomes" id="UP001501231">
    <property type="component" value="Unassembled WGS sequence"/>
</dbReference>
<evidence type="ECO:0000313" key="3">
    <source>
        <dbReference type="Proteomes" id="UP001501231"/>
    </source>
</evidence>
<reference evidence="2 3" key="1">
    <citation type="journal article" date="2019" name="Int. J. Syst. Evol. Microbiol.">
        <title>The Global Catalogue of Microorganisms (GCM) 10K type strain sequencing project: providing services to taxonomists for standard genome sequencing and annotation.</title>
        <authorList>
            <consortium name="The Broad Institute Genomics Platform"/>
            <consortium name="The Broad Institute Genome Sequencing Center for Infectious Disease"/>
            <person name="Wu L."/>
            <person name="Ma J."/>
        </authorList>
    </citation>
    <scope>NUCLEOTIDE SEQUENCE [LARGE SCALE GENOMIC DNA]</scope>
    <source>
        <strain evidence="2 3">JCM 3325</strain>
    </source>
</reference>
<dbReference type="EMBL" id="BAAARW010000039">
    <property type="protein sequence ID" value="GAA2452998.1"/>
    <property type="molecule type" value="Genomic_DNA"/>
</dbReference>
<accession>A0ABN3KC60</accession>
<sequence length="97" mass="10496">MICLSEVVMLVSFTAPVKRHTQGIQGDAGKINPAGDRWAWPDKARVGSCHPRRRRRRAGGPPAGPGPVGTPVGTRRVRLCLFLKDGLGAVSCAKRRR</sequence>
<organism evidence="2 3">
    <name type="scientific">Actinomadura vinacea</name>
    <dbReference type="NCBI Taxonomy" id="115336"/>
    <lineage>
        <taxon>Bacteria</taxon>
        <taxon>Bacillati</taxon>
        <taxon>Actinomycetota</taxon>
        <taxon>Actinomycetes</taxon>
        <taxon>Streptosporangiales</taxon>
        <taxon>Thermomonosporaceae</taxon>
        <taxon>Actinomadura</taxon>
    </lineage>
</organism>
<name>A0ABN3KC60_9ACTN</name>
<evidence type="ECO:0008006" key="4">
    <source>
        <dbReference type="Google" id="ProtNLM"/>
    </source>
</evidence>
<gene>
    <name evidence="2" type="ORF">GCM10010191_84350</name>
</gene>